<dbReference type="GO" id="GO:0005886">
    <property type="term" value="C:plasma membrane"/>
    <property type="evidence" value="ECO:0007669"/>
    <property type="project" value="TreeGrafter"/>
</dbReference>
<evidence type="ECO:0000313" key="3">
    <source>
        <dbReference type="Proteomes" id="UP000320776"/>
    </source>
</evidence>
<dbReference type="AlphaFoldDB" id="A0A517DZU1"/>
<feature type="transmembrane region" description="Helical" evidence="1">
    <location>
        <begin position="38"/>
        <end position="57"/>
    </location>
</feature>
<dbReference type="PANTHER" id="PTHR38442">
    <property type="entry name" value="INNER MEMBRANE PROTEIN-RELATED"/>
    <property type="match status" value="1"/>
</dbReference>
<gene>
    <name evidence="2" type="ORF">SPTER_43150</name>
</gene>
<keyword evidence="1" id="KW-0472">Membrane</keyword>
<organism evidence="2 3">
    <name type="scientific">Sporomusa termitida</name>
    <dbReference type="NCBI Taxonomy" id="2377"/>
    <lineage>
        <taxon>Bacteria</taxon>
        <taxon>Bacillati</taxon>
        <taxon>Bacillota</taxon>
        <taxon>Negativicutes</taxon>
        <taxon>Selenomonadales</taxon>
        <taxon>Sporomusaceae</taxon>
        <taxon>Sporomusa</taxon>
    </lineage>
</organism>
<dbReference type="OrthoDB" id="9769590at2"/>
<dbReference type="KEGG" id="sted:SPTER_43150"/>
<sequence length="412" mass="45519">MKADNRHIATVTLVGAAAGFFLSYPYQHTFWGALSTSAFSAALVGGLADWYAVTALFRKPLQIPYRTAIIPRNRERILKAIIVMVEEELLTVDNIRETLREVGLARMIMHYAGQVEARQQLHSLVSGLVLGAGGPIDIGKAAARLDLLLRENEDKVKIAPLAGQALEWSLASGFIEELIDFTISEIKQMTGEKYMTDIIATMYSSALKDYVARQNQRKLAGWILENLLSLNPVTVAGLIQEQMAEFLEGMHSHDHPLRQRLRGWLVELAGNLQTDAVLSRQAEQKLRPLAVKLAARLGEKQAAEPEIAAGWSKWLIRQVIKLADELTDDGDRQNKVDTLLIDCLVAWVNKNQGEIGGFIAKWLDGFSDAELVEYIETKVMNDLQMIRINGSIVGGLVGIVLFLIITAVGVGP</sequence>
<feature type="transmembrane region" description="Helical" evidence="1">
    <location>
        <begin position="388"/>
        <end position="410"/>
    </location>
</feature>
<feature type="transmembrane region" description="Helical" evidence="1">
    <location>
        <begin position="7"/>
        <end position="26"/>
    </location>
</feature>
<dbReference type="PANTHER" id="PTHR38442:SF1">
    <property type="entry name" value="INNER MEMBRANE PROTEIN"/>
    <property type="match status" value="1"/>
</dbReference>
<evidence type="ECO:0000313" key="2">
    <source>
        <dbReference type="EMBL" id="QDR82874.1"/>
    </source>
</evidence>
<dbReference type="InterPro" id="IPR007383">
    <property type="entry name" value="DUF445"/>
</dbReference>
<name>A0A517DZU1_9FIRM</name>
<keyword evidence="3" id="KW-1185">Reference proteome</keyword>
<reference evidence="2 3" key="1">
    <citation type="submission" date="2019-02" db="EMBL/GenBank/DDBJ databases">
        <title>Closed genome of Sporomusa termitida DSM 4440.</title>
        <authorList>
            <person name="Poehlein A."/>
            <person name="Daniel R."/>
        </authorList>
    </citation>
    <scope>NUCLEOTIDE SEQUENCE [LARGE SCALE GENOMIC DNA]</scope>
    <source>
        <strain evidence="2 3">DSM 4440</strain>
    </source>
</reference>
<accession>A0A517DZU1</accession>
<protein>
    <recommendedName>
        <fullName evidence="4">DUF445 domain-containing protein</fullName>
    </recommendedName>
</protein>
<keyword evidence="1" id="KW-0812">Transmembrane</keyword>
<dbReference type="EMBL" id="CP036259">
    <property type="protein sequence ID" value="QDR82874.1"/>
    <property type="molecule type" value="Genomic_DNA"/>
</dbReference>
<proteinExistence type="predicted"/>
<evidence type="ECO:0008006" key="4">
    <source>
        <dbReference type="Google" id="ProtNLM"/>
    </source>
</evidence>
<dbReference type="RefSeq" id="WP_144352215.1">
    <property type="nucleotide sequence ID" value="NZ_CP036259.1"/>
</dbReference>
<keyword evidence="1" id="KW-1133">Transmembrane helix</keyword>
<evidence type="ECO:0000256" key="1">
    <source>
        <dbReference type="SAM" id="Phobius"/>
    </source>
</evidence>
<dbReference type="Pfam" id="PF04286">
    <property type="entry name" value="DUF445"/>
    <property type="match status" value="1"/>
</dbReference>
<dbReference type="Proteomes" id="UP000320776">
    <property type="component" value="Chromosome"/>
</dbReference>